<feature type="compositionally biased region" description="Basic residues" evidence="1">
    <location>
        <begin position="113"/>
        <end position="125"/>
    </location>
</feature>
<sequence length="326" mass="35482">MLSQCTRISTKCILRCFADIFCIIMLQFVKGQLIMLEKCRGTYMVNCQALEEITYPSGNSGSCQPAWHSSFRPSKSSPFLRASRSSSGSNSTESSSSSSNTSSLSSSAVKNRQPAKNHSHLSRKHHYDYYSRQCNRAEPTSKQRPVPLIAYEAARVPSGHRNMKPSSPNISQFIGQHRTHEASSRDDHKFRNRSSGIGRTCGTSQSRESSGHTRNAWQPISAAATSVTHTVAVVPTTAATLTSTSNTGNYFEAPPALPIDHDYLLGPATTAPANTGFSAWSGKWQAVSPSNPDDDAVRPPGTHTSSKAAHTQAKGYEKSVRNMKKN</sequence>
<protein>
    <submittedName>
        <fullName evidence="3">Uncharacterized protein</fullName>
    </submittedName>
</protein>
<feature type="compositionally biased region" description="Polar residues" evidence="1">
    <location>
        <begin position="193"/>
        <end position="215"/>
    </location>
</feature>
<dbReference type="Proteomes" id="UP000784294">
    <property type="component" value="Unassembled WGS sequence"/>
</dbReference>
<keyword evidence="4" id="KW-1185">Reference proteome</keyword>
<name>A0A448WBM8_9PLAT</name>
<feature type="transmembrane region" description="Helical" evidence="2">
    <location>
        <begin position="12"/>
        <end position="29"/>
    </location>
</feature>
<evidence type="ECO:0000256" key="2">
    <source>
        <dbReference type="SAM" id="Phobius"/>
    </source>
</evidence>
<feature type="region of interest" description="Disordered" evidence="1">
    <location>
        <begin position="178"/>
        <end position="215"/>
    </location>
</feature>
<comment type="caution">
    <text evidence="3">The sequence shown here is derived from an EMBL/GenBank/DDBJ whole genome shotgun (WGS) entry which is preliminary data.</text>
</comment>
<keyword evidence="2" id="KW-0812">Transmembrane</keyword>
<reference evidence="3" key="1">
    <citation type="submission" date="2018-11" db="EMBL/GenBank/DDBJ databases">
        <authorList>
            <consortium name="Pathogen Informatics"/>
        </authorList>
    </citation>
    <scope>NUCLEOTIDE SEQUENCE</scope>
</reference>
<organism evidence="3 4">
    <name type="scientific">Protopolystoma xenopodis</name>
    <dbReference type="NCBI Taxonomy" id="117903"/>
    <lineage>
        <taxon>Eukaryota</taxon>
        <taxon>Metazoa</taxon>
        <taxon>Spiralia</taxon>
        <taxon>Lophotrochozoa</taxon>
        <taxon>Platyhelminthes</taxon>
        <taxon>Monogenea</taxon>
        <taxon>Polyopisthocotylea</taxon>
        <taxon>Polystomatidea</taxon>
        <taxon>Polystomatidae</taxon>
        <taxon>Protopolystoma</taxon>
    </lineage>
</organism>
<evidence type="ECO:0000313" key="4">
    <source>
        <dbReference type="Proteomes" id="UP000784294"/>
    </source>
</evidence>
<evidence type="ECO:0000313" key="3">
    <source>
        <dbReference type="EMBL" id="VEL07767.1"/>
    </source>
</evidence>
<feature type="region of interest" description="Disordered" evidence="1">
    <location>
        <begin position="284"/>
        <end position="326"/>
    </location>
</feature>
<keyword evidence="2" id="KW-0472">Membrane</keyword>
<feature type="compositionally biased region" description="Basic and acidic residues" evidence="1">
    <location>
        <begin position="178"/>
        <end position="189"/>
    </location>
</feature>
<gene>
    <name evidence="3" type="ORF">PXEA_LOCUS1207</name>
</gene>
<evidence type="ECO:0000256" key="1">
    <source>
        <dbReference type="SAM" id="MobiDB-lite"/>
    </source>
</evidence>
<feature type="compositionally biased region" description="Low complexity" evidence="1">
    <location>
        <begin position="78"/>
        <end position="107"/>
    </location>
</feature>
<keyword evidence="2" id="KW-1133">Transmembrane helix</keyword>
<proteinExistence type="predicted"/>
<dbReference type="AlphaFoldDB" id="A0A448WBM8"/>
<accession>A0A448WBM8</accession>
<feature type="region of interest" description="Disordered" evidence="1">
    <location>
        <begin position="78"/>
        <end position="125"/>
    </location>
</feature>
<dbReference type="EMBL" id="CAAALY010002436">
    <property type="protein sequence ID" value="VEL07767.1"/>
    <property type="molecule type" value="Genomic_DNA"/>
</dbReference>